<dbReference type="CDD" id="cd01109">
    <property type="entry name" value="HTH_YyaN"/>
    <property type="match status" value="1"/>
</dbReference>
<accession>A0A7H0SLP3</accession>
<dbReference type="GO" id="GO:0003700">
    <property type="term" value="F:DNA-binding transcription factor activity"/>
    <property type="evidence" value="ECO:0007669"/>
    <property type="project" value="InterPro"/>
</dbReference>
<keyword evidence="4" id="KW-1185">Reference proteome</keyword>
<dbReference type="AlphaFoldDB" id="A0A7H0SLP3"/>
<evidence type="ECO:0000313" key="4">
    <source>
        <dbReference type="Proteomes" id="UP000516320"/>
    </source>
</evidence>
<dbReference type="PROSITE" id="PS50937">
    <property type="entry name" value="HTH_MERR_2"/>
    <property type="match status" value="1"/>
</dbReference>
<dbReference type="PRINTS" id="PR00040">
    <property type="entry name" value="HTHMERR"/>
</dbReference>
<protein>
    <submittedName>
        <fullName evidence="3">MerR family transcriptional regulator</fullName>
    </submittedName>
</protein>
<dbReference type="InterPro" id="IPR000551">
    <property type="entry name" value="MerR-type_HTH_dom"/>
</dbReference>
<dbReference type="Proteomes" id="UP000516320">
    <property type="component" value="Chromosome"/>
</dbReference>
<dbReference type="GO" id="GO:0003677">
    <property type="term" value="F:DNA binding"/>
    <property type="evidence" value="ECO:0007669"/>
    <property type="project" value="UniProtKB-KW"/>
</dbReference>
<dbReference type="SMART" id="SM00422">
    <property type="entry name" value="HTH_MERR"/>
    <property type="match status" value="1"/>
</dbReference>
<dbReference type="RefSeq" id="WP_187974923.1">
    <property type="nucleotide sequence ID" value="NZ_CP046884.1"/>
</dbReference>
<feature type="domain" description="HTH merR-type" evidence="2">
    <location>
        <begin position="2"/>
        <end position="70"/>
    </location>
</feature>
<dbReference type="InterPro" id="IPR047057">
    <property type="entry name" value="MerR_fam"/>
</dbReference>
<dbReference type="PANTHER" id="PTHR30204">
    <property type="entry name" value="REDOX-CYCLING DRUG-SENSING TRANSCRIPTIONAL ACTIVATOR SOXR"/>
    <property type="match status" value="1"/>
</dbReference>
<name>A0A7H0SLP3_9CORY</name>
<proteinExistence type="predicted"/>
<keyword evidence="1" id="KW-0238">DNA-binding</keyword>
<sequence>MTYSIGEVAERFSLSVSTLRYYDKEGLFPELERVSGVRRFSERDIEGLKVIECLKKSGLEIKEIRQFMEWCKEGRETYRQRYELFQKQKMKVAEELKRIRRVQDMLIFKCWFYENLLSGAQEEELNRLESGEIPLKIRKAYINAFSEEG</sequence>
<organism evidence="3 4">
    <name type="scientific">Corynebacterium poyangense</name>
    <dbReference type="NCBI Taxonomy" id="2684405"/>
    <lineage>
        <taxon>Bacteria</taxon>
        <taxon>Bacillati</taxon>
        <taxon>Actinomycetota</taxon>
        <taxon>Actinomycetes</taxon>
        <taxon>Mycobacteriales</taxon>
        <taxon>Corynebacteriaceae</taxon>
        <taxon>Corynebacterium</taxon>
    </lineage>
</organism>
<dbReference type="EMBL" id="CP046884">
    <property type="protein sequence ID" value="QNQ89468.1"/>
    <property type="molecule type" value="Genomic_DNA"/>
</dbReference>
<reference evidence="3 4" key="1">
    <citation type="submission" date="2019-12" db="EMBL/GenBank/DDBJ databases">
        <title>Corynebacterium sp. nov., isolated from feces of the Anser Albifrons in China.</title>
        <authorList>
            <person name="Liu Q."/>
        </authorList>
    </citation>
    <scope>NUCLEOTIDE SEQUENCE [LARGE SCALE GENOMIC DNA]</scope>
    <source>
        <strain evidence="3 4">4H37-19</strain>
    </source>
</reference>
<evidence type="ECO:0000313" key="3">
    <source>
        <dbReference type="EMBL" id="QNQ89468.1"/>
    </source>
</evidence>
<evidence type="ECO:0000259" key="2">
    <source>
        <dbReference type="PROSITE" id="PS50937"/>
    </source>
</evidence>
<dbReference type="Pfam" id="PF13411">
    <property type="entry name" value="MerR_1"/>
    <property type="match status" value="1"/>
</dbReference>
<dbReference type="KEGG" id="cpoy:GP475_01615"/>
<dbReference type="InterPro" id="IPR009061">
    <property type="entry name" value="DNA-bd_dom_put_sf"/>
</dbReference>
<dbReference type="PANTHER" id="PTHR30204:SF82">
    <property type="entry name" value="TRANSCRIPTIONAL REGULATOR, MERR FAMILY"/>
    <property type="match status" value="1"/>
</dbReference>
<dbReference type="SUPFAM" id="SSF46955">
    <property type="entry name" value="Putative DNA-binding domain"/>
    <property type="match status" value="1"/>
</dbReference>
<evidence type="ECO:0000256" key="1">
    <source>
        <dbReference type="ARBA" id="ARBA00023125"/>
    </source>
</evidence>
<gene>
    <name evidence="3" type="ORF">GP475_01615</name>
</gene>
<dbReference type="Gene3D" id="1.10.1660.10">
    <property type="match status" value="1"/>
</dbReference>